<keyword evidence="3" id="KW-0445">Lipid transport</keyword>
<dbReference type="InParanoid" id="L7JS09"/>
<evidence type="ECO:0000256" key="1">
    <source>
        <dbReference type="ARBA" id="ARBA00008842"/>
    </source>
</evidence>
<dbReference type="InterPro" id="IPR037239">
    <property type="entry name" value="OSBP_sf"/>
</dbReference>
<reference evidence="8 9" key="1">
    <citation type="journal article" date="2012" name="PLoS Pathog.">
        <title>The genome of the obligate intracellular parasite Trachipleistophora hominis: new insights into microsporidian genome dynamics and reductive evolution.</title>
        <authorList>
            <person name="Heinz E."/>
            <person name="Williams T.A."/>
            <person name="Nakjang S."/>
            <person name="Noel C.J."/>
            <person name="Swan D.C."/>
            <person name="Goldberg A.V."/>
            <person name="Harris S.R."/>
            <person name="Weinmaier T."/>
            <person name="Markert S."/>
            <person name="Becher D."/>
            <person name="Bernhardt J."/>
            <person name="Dagan T."/>
            <person name="Hacker C."/>
            <person name="Lucocq J.M."/>
            <person name="Schweder T."/>
            <person name="Rattei T."/>
            <person name="Hall N."/>
            <person name="Hirt R.P."/>
            <person name="Embley T.M."/>
        </authorList>
    </citation>
    <scope>NUCLEOTIDE SEQUENCE [LARGE SCALE GENOMIC DNA]</scope>
</reference>
<dbReference type="Gene3D" id="2.30.29.30">
    <property type="entry name" value="Pleckstrin-homology domain (PH domain)/Phosphotyrosine-binding domain (PTB)"/>
    <property type="match status" value="1"/>
</dbReference>
<dbReference type="PANTHER" id="PTHR10972:SF148">
    <property type="entry name" value="OXYSTEROL-BINDING PROTEIN 9"/>
    <property type="match status" value="1"/>
</dbReference>
<sequence>MDHVVIALRILNDDISFMMKLVKEKYVSPIFGTVGEHLVYLRRIDLLKSLCASLEDEKVTEEENMNAYLLKRESDDCIVEKNSAINEFIASFLPLSKKLNYPEITLYFDSSSIRSPVRAGLLQKYTNIINRYQTRYVTLYDDFFSYYKIREGKKFLRKKLSLNTIRGIKLSRRRLIISTYDDKIVFTSTLQDLMEWYKVIDDLIKRMNDREFYVNNYVFKLLYYLCEKEARKEMLKIDHLSLYIKDKGVQAVASESNAAQPPVTVPQVYEAAKTNEVQVSSPSESPQLEEFESATENNSSETFYDFEENGELTNVAHLVDSLVKSAKRLAPALLPVSLLEPQSTLQRMAEGALLFKNIRRNDSLSEQHAVVLVAVYIVGLMNLQLDRKFAFESLAGETFFAEHENTKIYCEKTLRASIVHAVDDLFTLTAVIDLAYDKRNKKIVVYNKSKCTLKISDKTINFGLPNVRIRRKLEFCGECMVESEGEQAKLLVRDNNVTFSYRNGDKRWQIVGPVTNITVFCNERITANFSSNDFKKMKIEDYEDVHEYMPSDSRGRADIQALQEGRVQDVNVHRQKMKDQTKLKGSPEMKYFDLIDKKYVLKKGDGGRKDDDEREDDDDDGGRKDDDGKMPK</sequence>
<evidence type="ECO:0000256" key="5">
    <source>
        <dbReference type="SAM" id="Coils"/>
    </source>
</evidence>
<keyword evidence="4" id="KW-0446">Lipid-binding</keyword>
<feature type="domain" description="PH" evidence="7">
    <location>
        <begin position="116"/>
        <end position="207"/>
    </location>
</feature>
<gene>
    <name evidence="8" type="ORF">THOM_3271</name>
</gene>
<protein>
    <submittedName>
        <fullName evidence="8">Putative Pleckstrin like-type, Oxysterol-binding protein, Pleckstrin like domain protein</fullName>
    </submittedName>
</protein>
<accession>L7JS09</accession>
<dbReference type="OMA" id="INRYQTR"/>
<dbReference type="STRING" id="72359.L7JS09"/>
<dbReference type="InterPro" id="IPR001849">
    <property type="entry name" value="PH_domain"/>
</dbReference>
<organism evidence="8 9">
    <name type="scientific">Trachipleistophora hominis</name>
    <name type="common">Microsporidian parasite</name>
    <dbReference type="NCBI Taxonomy" id="72359"/>
    <lineage>
        <taxon>Eukaryota</taxon>
        <taxon>Fungi</taxon>
        <taxon>Fungi incertae sedis</taxon>
        <taxon>Microsporidia</taxon>
        <taxon>Pleistophoridae</taxon>
        <taxon>Trachipleistophora</taxon>
    </lineage>
</organism>
<dbReference type="SMART" id="SM00233">
    <property type="entry name" value="PH"/>
    <property type="match status" value="1"/>
</dbReference>
<keyword evidence="5" id="KW-0175">Coiled coil</keyword>
<dbReference type="HOGENOM" id="CLU_432916_0_0_1"/>
<dbReference type="SUPFAM" id="SSF50729">
    <property type="entry name" value="PH domain-like"/>
    <property type="match status" value="1"/>
</dbReference>
<keyword evidence="9" id="KW-1185">Reference proteome</keyword>
<feature type="compositionally biased region" description="Basic and acidic residues" evidence="6">
    <location>
        <begin position="602"/>
        <end position="611"/>
    </location>
</feature>
<evidence type="ECO:0000256" key="6">
    <source>
        <dbReference type="SAM" id="MobiDB-lite"/>
    </source>
</evidence>
<name>L7JS09_TRAHO</name>
<evidence type="ECO:0000256" key="3">
    <source>
        <dbReference type="ARBA" id="ARBA00023055"/>
    </source>
</evidence>
<dbReference type="SUPFAM" id="SSF144000">
    <property type="entry name" value="Oxysterol-binding protein-like"/>
    <property type="match status" value="1"/>
</dbReference>
<dbReference type="GO" id="GO:0032934">
    <property type="term" value="F:sterol binding"/>
    <property type="evidence" value="ECO:0007669"/>
    <property type="project" value="TreeGrafter"/>
</dbReference>
<evidence type="ECO:0000259" key="7">
    <source>
        <dbReference type="SMART" id="SM00233"/>
    </source>
</evidence>
<feature type="coiled-coil region" evidence="5">
    <location>
        <begin position="44"/>
        <end position="71"/>
    </location>
</feature>
<evidence type="ECO:0000313" key="9">
    <source>
        <dbReference type="Proteomes" id="UP000011185"/>
    </source>
</evidence>
<proteinExistence type="inferred from homology"/>
<dbReference type="PANTHER" id="PTHR10972">
    <property type="entry name" value="OXYSTEROL-BINDING PROTEIN-RELATED"/>
    <property type="match status" value="1"/>
</dbReference>
<dbReference type="EMBL" id="JH994102">
    <property type="protein sequence ID" value="ELQ73831.1"/>
    <property type="molecule type" value="Genomic_DNA"/>
</dbReference>
<dbReference type="GO" id="GO:0006869">
    <property type="term" value="P:lipid transport"/>
    <property type="evidence" value="ECO:0007669"/>
    <property type="project" value="UniProtKB-KW"/>
</dbReference>
<feature type="region of interest" description="Disordered" evidence="6">
    <location>
        <begin position="602"/>
        <end position="632"/>
    </location>
</feature>
<dbReference type="AlphaFoldDB" id="L7JS09"/>
<keyword evidence="2" id="KW-0813">Transport</keyword>
<comment type="similarity">
    <text evidence="1">Belongs to the OSBP family.</text>
</comment>
<dbReference type="GO" id="GO:0016020">
    <property type="term" value="C:membrane"/>
    <property type="evidence" value="ECO:0007669"/>
    <property type="project" value="TreeGrafter"/>
</dbReference>
<dbReference type="VEuPathDB" id="MicrosporidiaDB:THOM_3271"/>
<feature type="compositionally biased region" description="Basic and acidic residues" evidence="6">
    <location>
        <begin position="621"/>
        <end position="632"/>
    </location>
</feature>
<dbReference type="InterPro" id="IPR011993">
    <property type="entry name" value="PH-like_dom_sf"/>
</dbReference>
<evidence type="ECO:0000313" key="8">
    <source>
        <dbReference type="EMBL" id="ELQ73831.1"/>
    </source>
</evidence>
<evidence type="ECO:0000256" key="2">
    <source>
        <dbReference type="ARBA" id="ARBA00022448"/>
    </source>
</evidence>
<dbReference type="GO" id="GO:0005829">
    <property type="term" value="C:cytosol"/>
    <property type="evidence" value="ECO:0007669"/>
    <property type="project" value="TreeGrafter"/>
</dbReference>
<dbReference type="InterPro" id="IPR000648">
    <property type="entry name" value="Oxysterol-bd"/>
</dbReference>
<dbReference type="OrthoDB" id="14833at2759"/>
<evidence type="ECO:0000256" key="4">
    <source>
        <dbReference type="ARBA" id="ARBA00023121"/>
    </source>
</evidence>
<dbReference type="Proteomes" id="UP000011185">
    <property type="component" value="Unassembled WGS sequence"/>
</dbReference>